<protein>
    <recommendedName>
        <fullName evidence="4">FLYWCH-type domain-containing protein</fullName>
    </recommendedName>
</protein>
<reference evidence="5" key="1">
    <citation type="submission" date="2022-03" db="EMBL/GenBank/DDBJ databases">
        <authorList>
            <person name="Tunstrom K."/>
        </authorList>
    </citation>
    <scope>NUCLEOTIDE SEQUENCE</scope>
</reference>
<accession>A0AAU9TJQ8</accession>
<keyword evidence="1" id="KW-0479">Metal-binding</keyword>
<evidence type="ECO:0000259" key="4">
    <source>
        <dbReference type="Pfam" id="PF04500"/>
    </source>
</evidence>
<evidence type="ECO:0000313" key="6">
    <source>
        <dbReference type="Proteomes" id="UP001153954"/>
    </source>
</evidence>
<dbReference type="InterPro" id="IPR007588">
    <property type="entry name" value="Znf_FLYWCH"/>
</dbReference>
<dbReference type="Proteomes" id="UP001153954">
    <property type="component" value="Unassembled WGS sequence"/>
</dbReference>
<keyword evidence="2" id="KW-0863">Zinc-finger</keyword>
<evidence type="ECO:0000256" key="2">
    <source>
        <dbReference type="ARBA" id="ARBA00022771"/>
    </source>
</evidence>
<evidence type="ECO:0000256" key="1">
    <source>
        <dbReference type="ARBA" id="ARBA00022723"/>
    </source>
</evidence>
<organism evidence="5 6">
    <name type="scientific">Euphydryas editha</name>
    <name type="common">Edith's checkerspot</name>
    <dbReference type="NCBI Taxonomy" id="104508"/>
    <lineage>
        <taxon>Eukaryota</taxon>
        <taxon>Metazoa</taxon>
        <taxon>Ecdysozoa</taxon>
        <taxon>Arthropoda</taxon>
        <taxon>Hexapoda</taxon>
        <taxon>Insecta</taxon>
        <taxon>Pterygota</taxon>
        <taxon>Neoptera</taxon>
        <taxon>Endopterygota</taxon>
        <taxon>Lepidoptera</taxon>
        <taxon>Glossata</taxon>
        <taxon>Ditrysia</taxon>
        <taxon>Papilionoidea</taxon>
        <taxon>Nymphalidae</taxon>
        <taxon>Nymphalinae</taxon>
        <taxon>Euphydryas</taxon>
    </lineage>
</organism>
<sequence>MYVSVDLLEFIPSNRGKGLTLIYKGYTYGHMHSRTRWYCSKKTKGCQAKLSTTADGKLLQVIEGHHNHSPPTLYRTTDGKVIRV</sequence>
<evidence type="ECO:0000256" key="3">
    <source>
        <dbReference type="ARBA" id="ARBA00022833"/>
    </source>
</evidence>
<feature type="domain" description="FLYWCH-type" evidence="4">
    <location>
        <begin position="11"/>
        <end position="68"/>
    </location>
</feature>
<dbReference type="Gene3D" id="2.20.25.240">
    <property type="match status" value="1"/>
</dbReference>
<dbReference type="EMBL" id="CAKOGL010000004">
    <property type="protein sequence ID" value="CAH2085747.1"/>
    <property type="molecule type" value="Genomic_DNA"/>
</dbReference>
<dbReference type="GO" id="GO:0008270">
    <property type="term" value="F:zinc ion binding"/>
    <property type="evidence" value="ECO:0007669"/>
    <property type="project" value="UniProtKB-KW"/>
</dbReference>
<gene>
    <name evidence="5" type="ORF">EEDITHA_LOCUS2192</name>
</gene>
<proteinExistence type="predicted"/>
<dbReference type="Pfam" id="PF04500">
    <property type="entry name" value="FLYWCH"/>
    <property type="match status" value="1"/>
</dbReference>
<dbReference type="AlphaFoldDB" id="A0AAU9TJQ8"/>
<name>A0AAU9TJQ8_EUPED</name>
<keyword evidence="3" id="KW-0862">Zinc</keyword>
<evidence type="ECO:0000313" key="5">
    <source>
        <dbReference type="EMBL" id="CAH2085747.1"/>
    </source>
</evidence>
<comment type="caution">
    <text evidence="5">The sequence shown here is derived from an EMBL/GenBank/DDBJ whole genome shotgun (WGS) entry which is preliminary data.</text>
</comment>
<keyword evidence="6" id="KW-1185">Reference proteome</keyword>